<evidence type="ECO:0000313" key="4">
    <source>
        <dbReference type="Proteomes" id="UP000054270"/>
    </source>
</evidence>
<dbReference type="SUPFAM" id="SSF54236">
    <property type="entry name" value="Ubiquitin-like"/>
    <property type="match status" value="1"/>
</dbReference>
<dbReference type="GO" id="GO:0006886">
    <property type="term" value="P:intracellular protein transport"/>
    <property type="evidence" value="ECO:0007669"/>
    <property type="project" value="TreeGrafter"/>
</dbReference>
<dbReference type="InterPro" id="IPR001012">
    <property type="entry name" value="UBX_dom"/>
</dbReference>
<dbReference type="Pfam" id="PF00789">
    <property type="entry name" value="UBX"/>
    <property type="match status" value="1"/>
</dbReference>
<dbReference type="PANTHER" id="PTHR46467">
    <property type="entry name" value="TETHER CONTAINING UBX DOMAIN FOR GLUT4"/>
    <property type="match status" value="1"/>
</dbReference>
<dbReference type="OrthoDB" id="440781at2759"/>
<dbReference type="EMBL" id="KN817540">
    <property type="protein sequence ID" value="KJA23901.1"/>
    <property type="molecule type" value="Genomic_DNA"/>
</dbReference>
<dbReference type="PANTHER" id="PTHR46467:SF1">
    <property type="entry name" value="TETHER CONTAINING UBX DOMAIN FOR GLUT4"/>
    <property type="match status" value="1"/>
</dbReference>
<name>A0A0D2P5E3_HYPSF</name>
<evidence type="ECO:0000313" key="3">
    <source>
        <dbReference type="EMBL" id="KJA23901.1"/>
    </source>
</evidence>
<feature type="region of interest" description="Disordered" evidence="1">
    <location>
        <begin position="40"/>
        <end position="81"/>
    </location>
</feature>
<dbReference type="InterPro" id="IPR029071">
    <property type="entry name" value="Ubiquitin-like_domsf"/>
</dbReference>
<dbReference type="Proteomes" id="UP000054270">
    <property type="component" value="Unassembled WGS sequence"/>
</dbReference>
<dbReference type="AlphaFoldDB" id="A0A0D2P5E3"/>
<dbReference type="STRING" id="945553.A0A0D2P5E3"/>
<gene>
    <name evidence="3" type="ORF">HYPSUDRAFT_39418</name>
</gene>
<sequence>MSSSPSETSGDNAIPLPVQLEVPTEPVEASVVAEVLPGDFKLFRPPNSSRTLPSTLANGRNAAPTTSAGPTRSQVAPAARTQAVVNKAPQAQNSQGEVQVQAGAKRDRWPETSIRIKFTDRTQLEKVFPSTNKIAAVYAFVQSCLRDDAKHLKFILYQPPKLDLKLTDPKVRDQTLAKLQLAPSSVLLLRFEDEAMNRADTSAPLSPFVLSQAVNLPQAISYPEPPAASKSDIPTMADISAFAKELKMPKWLKDLGK</sequence>
<dbReference type="Gene3D" id="3.10.20.90">
    <property type="entry name" value="Phosphatidylinositol 3-kinase Catalytic Subunit, Chain A, domain 1"/>
    <property type="match status" value="1"/>
</dbReference>
<accession>A0A0D2P5E3</accession>
<protein>
    <recommendedName>
        <fullName evidence="2">UBX domain-containing protein</fullName>
    </recommendedName>
</protein>
<dbReference type="GO" id="GO:0012506">
    <property type="term" value="C:vesicle membrane"/>
    <property type="evidence" value="ECO:0007669"/>
    <property type="project" value="TreeGrafter"/>
</dbReference>
<dbReference type="GO" id="GO:0005737">
    <property type="term" value="C:cytoplasm"/>
    <property type="evidence" value="ECO:0007669"/>
    <property type="project" value="TreeGrafter"/>
</dbReference>
<dbReference type="SMART" id="SM00166">
    <property type="entry name" value="UBX"/>
    <property type="match status" value="1"/>
</dbReference>
<feature type="compositionally biased region" description="Polar residues" evidence="1">
    <location>
        <begin position="46"/>
        <end position="74"/>
    </location>
</feature>
<feature type="compositionally biased region" description="Polar residues" evidence="1">
    <location>
        <begin position="89"/>
        <end position="98"/>
    </location>
</feature>
<feature type="domain" description="UBX" evidence="2">
    <location>
        <begin position="107"/>
        <end position="189"/>
    </location>
</feature>
<organism evidence="3 4">
    <name type="scientific">Hypholoma sublateritium (strain FD-334 SS-4)</name>
    <dbReference type="NCBI Taxonomy" id="945553"/>
    <lineage>
        <taxon>Eukaryota</taxon>
        <taxon>Fungi</taxon>
        <taxon>Dikarya</taxon>
        <taxon>Basidiomycota</taxon>
        <taxon>Agaricomycotina</taxon>
        <taxon>Agaricomycetes</taxon>
        <taxon>Agaricomycetidae</taxon>
        <taxon>Agaricales</taxon>
        <taxon>Agaricineae</taxon>
        <taxon>Strophariaceae</taxon>
        <taxon>Hypholoma</taxon>
    </lineage>
</organism>
<dbReference type="PROSITE" id="PS50033">
    <property type="entry name" value="UBX"/>
    <property type="match status" value="1"/>
</dbReference>
<keyword evidence="4" id="KW-1185">Reference proteome</keyword>
<reference evidence="4" key="1">
    <citation type="submission" date="2014-04" db="EMBL/GenBank/DDBJ databases">
        <title>Evolutionary Origins and Diversification of the Mycorrhizal Mutualists.</title>
        <authorList>
            <consortium name="DOE Joint Genome Institute"/>
            <consortium name="Mycorrhizal Genomics Consortium"/>
            <person name="Kohler A."/>
            <person name="Kuo A."/>
            <person name="Nagy L.G."/>
            <person name="Floudas D."/>
            <person name="Copeland A."/>
            <person name="Barry K.W."/>
            <person name="Cichocki N."/>
            <person name="Veneault-Fourrey C."/>
            <person name="LaButti K."/>
            <person name="Lindquist E.A."/>
            <person name="Lipzen A."/>
            <person name="Lundell T."/>
            <person name="Morin E."/>
            <person name="Murat C."/>
            <person name="Riley R."/>
            <person name="Ohm R."/>
            <person name="Sun H."/>
            <person name="Tunlid A."/>
            <person name="Henrissat B."/>
            <person name="Grigoriev I.V."/>
            <person name="Hibbett D.S."/>
            <person name="Martin F."/>
        </authorList>
    </citation>
    <scope>NUCLEOTIDE SEQUENCE [LARGE SCALE GENOMIC DNA]</scope>
    <source>
        <strain evidence="4">FD-334 SS-4</strain>
    </source>
</reference>
<dbReference type="GO" id="GO:0005634">
    <property type="term" value="C:nucleus"/>
    <property type="evidence" value="ECO:0007669"/>
    <property type="project" value="TreeGrafter"/>
</dbReference>
<proteinExistence type="predicted"/>
<evidence type="ECO:0000259" key="2">
    <source>
        <dbReference type="PROSITE" id="PS50033"/>
    </source>
</evidence>
<evidence type="ECO:0000256" key="1">
    <source>
        <dbReference type="SAM" id="MobiDB-lite"/>
    </source>
</evidence>
<feature type="region of interest" description="Disordered" evidence="1">
    <location>
        <begin position="87"/>
        <end position="106"/>
    </location>
</feature>